<feature type="domain" description="MADS-box" evidence="6">
    <location>
        <begin position="195"/>
        <end position="255"/>
    </location>
</feature>
<evidence type="ECO:0000256" key="4">
    <source>
        <dbReference type="ARBA" id="ARBA00023163"/>
    </source>
</evidence>
<evidence type="ECO:0000256" key="2">
    <source>
        <dbReference type="ARBA" id="ARBA00023015"/>
    </source>
</evidence>
<sequence length="255" mass="28514">MVSIPAGLFRGGRTSGYLHPRSGPCHLQQQVAFGGTLHSNRPVHLTNVRAALKASNGCLLILRVRHSALGARVDCTNSSDARCDFEKHLALFGMKLARFLEIGFDGFSAKLRSGLLLANFMSNFAPPQTVKFHLAPAREIVRAITTEPSPGSDVRAKPSPNHGSKFLQVLFQVLPWKTLTLVELKRYHLYRIPDMVRGKIQMRRIENVTNRQVTFSKRRNGLLKKAYELSVLCDAEVAVIIFSQKGRLYEFSSNE</sequence>
<dbReference type="PRINTS" id="PR00404">
    <property type="entry name" value="MADSDOMAIN"/>
</dbReference>
<dbReference type="InterPro" id="IPR033896">
    <property type="entry name" value="MEF2-like_N"/>
</dbReference>
<dbReference type="InterPro" id="IPR002100">
    <property type="entry name" value="TF_MADSbox"/>
</dbReference>
<comment type="caution">
    <text evidence="7">The sequence shown here is derived from an EMBL/GenBank/DDBJ whole genome shotgun (WGS) entry which is preliminary data.</text>
</comment>
<keyword evidence="5" id="KW-0539">Nucleus</keyword>
<dbReference type="SMART" id="SM00432">
    <property type="entry name" value="MADS"/>
    <property type="match status" value="1"/>
</dbReference>
<dbReference type="EMBL" id="VOIH02000011">
    <property type="protein sequence ID" value="KAF3433063.1"/>
    <property type="molecule type" value="Genomic_DNA"/>
</dbReference>
<organism evidence="7 8">
    <name type="scientific">Rhamnella rubrinervis</name>
    <dbReference type="NCBI Taxonomy" id="2594499"/>
    <lineage>
        <taxon>Eukaryota</taxon>
        <taxon>Viridiplantae</taxon>
        <taxon>Streptophyta</taxon>
        <taxon>Embryophyta</taxon>
        <taxon>Tracheophyta</taxon>
        <taxon>Spermatophyta</taxon>
        <taxon>Magnoliopsida</taxon>
        <taxon>eudicotyledons</taxon>
        <taxon>Gunneridae</taxon>
        <taxon>Pentapetalae</taxon>
        <taxon>rosids</taxon>
        <taxon>fabids</taxon>
        <taxon>Rosales</taxon>
        <taxon>Rhamnaceae</taxon>
        <taxon>rhamnoid group</taxon>
        <taxon>Rhamneae</taxon>
        <taxon>Rhamnella</taxon>
    </lineage>
</organism>
<reference evidence="7" key="1">
    <citation type="submission" date="2020-03" db="EMBL/GenBank/DDBJ databases">
        <title>A high-quality chromosome-level genome assembly of a woody plant with both climbing and erect habits, Rhamnella rubrinervis.</title>
        <authorList>
            <person name="Lu Z."/>
            <person name="Yang Y."/>
            <person name="Zhu X."/>
            <person name="Sun Y."/>
        </authorList>
    </citation>
    <scope>NUCLEOTIDE SEQUENCE</scope>
    <source>
        <strain evidence="7">BYM</strain>
        <tissue evidence="7">Leaf</tissue>
    </source>
</reference>
<keyword evidence="8" id="KW-1185">Reference proteome</keyword>
<dbReference type="SUPFAM" id="SSF55455">
    <property type="entry name" value="SRF-like"/>
    <property type="match status" value="1"/>
</dbReference>
<protein>
    <recommendedName>
        <fullName evidence="6">MADS-box domain-containing protein</fullName>
    </recommendedName>
</protein>
<keyword evidence="3" id="KW-0238">DNA-binding</keyword>
<comment type="subcellular location">
    <subcellularLocation>
        <location evidence="1">Nucleus</location>
    </subcellularLocation>
</comment>
<dbReference type="GO" id="GO:0046983">
    <property type="term" value="F:protein dimerization activity"/>
    <property type="evidence" value="ECO:0007669"/>
    <property type="project" value="InterPro"/>
</dbReference>
<dbReference type="GO" id="GO:0005634">
    <property type="term" value="C:nucleus"/>
    <property type="evidence" value="ECO:0007669"/>
    <property type="project" value="UniProtKB-SubCell"/>
</dbReference>
<dbReference type="InterPro" id="IPR036879">
    <property type="entry name" value="TF_MADSbox_sf"/>
</dbReference>
<dbReference type="OrthoDB" id="1933443at2759"/>
<dbReference type="AlphaFoldDB" id="A0A8K0GQH0"/>
<dbReference type="Pfam" id="PF00319">
    <property type="entry name" value="SRF-TF"/>
    <property type="match status" value="1"/>
</dbReference>
<dbReference type="InterPro" id="IPR050142">
    <property type="entry name" value="MADS-box/MEF2_TF"/>
</dbReference>
<keyword evidence="4" id="KW-0804">Transcription</keyword>
<evidence type="ECO:0000313" key="8">
    <source>
        <dbReference type="Proteomes" id="UP000796880"/>
    </source>
</evidence>
<dbReference type="PROSITE" id="PS50066">
    <property type="entry name" value="MADS_BOX_2"/>
    <property type="match status" value="1"/>
</dbReference>
<evidence type="ECO:0000256" key="1">
    <source>
        <dbReference type="ARBA" id="ARBA00004123"/>
    </source>
</evidence>
<dbReference type="PANTHER" id="PTHR48019">
    <property type="entry name" value="SERUM RESPONSE FACTOR HOMOLOG"/>
    <property type="match status" value="1"/>
</dbReference>
<dbReference type="GO" id="GO:0045944">
    <property type="term" value="P:positive regulation of transcription by RNA polymerase II"/>
    <property type="evidence" value="ECO:0007669"/>
    <property type="project" value="InterPro"/>
</dbReference>
<evidence type="ECO:0000313" key="7">
    <source>
        <dbReference type="EMBL" id="KAF3433063.1"/>
    </source>
</evidence>
<dbReference type="CDD" id="cd00265">
    <property type="entry name" value="MADS_MEF2_like"/>
    <property type="match status" value="1"/>
</dbReference>
<gene>
    <name evidence="7" type="ORF">FNV43_RR24165</name>
</gene>
<proteinExistence type="predicted"/>
<dbReference type="Gene3D" id="3.40.1810.10">
    <property type="entry name" value="Transcription factor, MADS-box"/>
    <property type="match status" value="1"/>
</dbReference>
<name>A0A8K0GQH0_9ROSA</name>
<evidence type="ECO:0000259" key="6">
    <source>
        <dbReference type="PROSITE" id="PS50066"/>
    </source>
</evidence>
<evidence type="ECO:0000256" key="5">
    <source>
        <dbReference type="ARBA" id="ARBA00023242"/>
    </source>
</evidence>
<accession>A0A8K0GQH0</accession>
<evidence type="ECO:0000256" key="3">
    <source>
        <dbReference type="ARBA" id="ARBA00023125"/>
    </source>
</evidence>
<dbReference type="PROSITE" id="PS00350">
    <property type="entry name" value="MADS_BOX_1"/>
    <property type="match status" value="1"/>
</dbReference>
<dbReference type="Proteomes" id="UP000796880">
    <property type="component" value="Unassembled WGS sequence"/>
</dbReference>
<keyword evidence="2" id="KW-0805">Transcription regulation</keyword>
<dbReference type="GO" id="GO:0000977">
    <property type="term" value="F:RNA polymerase II transcription regulatory region sequence-specific DNA binding"/>
    <property type="evidence" value="ECO:0007669"/>
    <property type="project" value="InterPro"/>
</dbReference>